<name>A0A6M3Y596_9ZZZZ</name>
<dbReference type="Pfam" id="PF18066">
    <property type="entry name" value="Phage_ABA_S"/>
    <property type="match status" value="1"/>
</dbReference>
<dbReference type="Gene3D" id="3.30.2120.10">
    <property type="entry name" value="Bacillus phage protein-like"/>
    <property type="match status" value="1"/>
</dbReference>
<dbReference type="EMBL" id="MT145104">
    <property type="protein sequence ID" value="QJI03616.1"/>
    <property type="molecule type" value="Genomic_DNA"/>
</dbReference>
<dbReference type="AlphaFoldDB" id="A0A6M3Y596"/>
<evidence type="ECO:0000313" key="2">
    <source>
        <dbReference type="EMBL" id="QJI03616.1"/>
    </source>
</evidence>
<protein>
    <recommendedName>
        <fullName evidence="1">Phage ABA sandwich domain-containing protein</fullName>
    </recommendedName>
</protein>
<proteinExistence type="predicted"/>
<reference evidence="2" key="1">
    <citation type="submission" date="2020-03" db="EMBL/GenBank/DDBJ databases">
        <title>The deep terrestrial virosphere.</title>
        <authorList>
            <person name="Holmfeldt K."/>
            <person name="Nilsson E."/>
            <person name="Simone D."/>
            <person name="Lopez-Fernandez M."/>
            <person name="Wu X."/>
            <person name="de Brujin I."/>
            <person name="Lundin D."/>
            <person name="Andersson A."/>
            <person name="Bertilsson S."/>
            <person name="Dopson M."/>
        </authorList>
    </citation>
    <scope>NUCLEOTIDE SEQUENCE</scope>
    <source>
        <strain evidence="2">TM448B04813</strain>
    </source>
</reference>
<evidence type="ECO:0000259" key="1">
    <source>
        <dbReference type="Pfam" id="PF18066"/>
    </source>
</evidence>
<gene>
    <name evidence="2" type="ORF">TM448B04813_0003</name>
</gene>
<feature type="domain" description="Phage ABA sandwich" evidence="1">
    <location>
        <begin position="11"/>
        <end position="110"/>
    </location>
</feature>
<organism evidence="2">
    <name type="scientific">viral metagenome</name>
    <dbReference type="NCBI Taxonomy" id="1070528"/>
    <lineage>
        <taxon>unclassified sequences</taxon>
        <taxon>metagenomes</taxon>
        <taxon>organismal metagenomes</taxon>
    </lineage>
</organism>
<accession>A0A6M3Y596</accession>
<sequence length="177" mass="19744">MTEVKMDLNKWSAEKVMGWHEDNYAPWGSSGYGPSWVQEDGAQISQGSWEPLTNMNQAMMVVEKMRGKGFAFEFENGGDNAEYHAVFLAVGNNLGISDHDNPAEAILTAAHRAVVKHPITGEKNTLMPTVMKCLNCGEAYVGDWCLQCHGRTASRHFRELLLNRGWVQKCLASNLKK</sequence>
<dbReference type="InterPro" id="IPR028985">
    <property type="entry name" value="Bacillus_phage_prot-like"/>
</dbReference>
<dbReference type="InterPro" id="IPR041270">
    <property type="entry name" value="Phage_ABA_S"/>
</dbReference>